<feature type="non-terminal residue" evidence="1">
    <location>
        <position position="1"/>
    </location>
</feature>
<name>S6TAW3_PSESF</name>
<dbReference type="Gene3D" id="3.40.190.10">
    <property type="entry name" value="Periplasmic binding protein-like II"/>
    <property type="match status" value="1"/>
</dbReference>
<comment type="caution">
    <text evidence="1">The sequence shown here is derived from an EMBL/GenBank/DDBJ whole genome shotgun (WGS) entry which is preliminary data.</text>
</comment>
<organism evidence="1 2">
    <name type="scientific">Pseudomonas syringae pv. actinidiae ICMP 18807</name>
    <dbReference type="NCBI Taxonomy" id="1194404"/>
    <lineage>
        <taxon>Bacteria</taxon>
        <taxon>Pseudomonadati</taxon>
        <taxon>Pseudomonadota</taxon>
        <taxon>Gammaproteobacteria</taxon>
        <taxon>Pseudomonadales</taxon>
        <taxon>Pseudomonadaceae</taxon>
        <taxon>Pseudomonas</taxon>
        <taxon>Pseudomonas syringae</taxon>
    </lineage>
</organism>
<evidence type="ECO:0000313" key="2">
    <source>
        <dbReference type="Proteomes" id="UP000015729"/>
    </source>
</evidence>
<evidence type="ECO:0000313" key="1">
    <source>
        <dbReference type="EMBL" id="EPN40691.1"/>
    </source>
</evidence>
<sequence>DPHAVSFHNQGQVNYPWLSDGMWFMTQFRRWGLLREDPDYLAVASRVQQLDLYRQAANALGIDAPSATLRSSQLIDGKVWDGSDPAGYARSFTLHSLADTAPAVASR</sequence>
<dbReference type="PATRIC" id="fig|1194404.4.peg.6068"/>
<reference evidence="1 2" key="1">
    <citation type="journal article" date="2013" name="PLoS Pathog.">
        <title>Genomic analysis of the Kiwifruit pathogen Pseudomonas syringae pv. actinidiae provides insight into the origins of an emergent plant disease.</title>
        <authorList>
            <person name="McCann H.C."/>
            <person name="Rikkerink E.H."/>
            <person name="Bertels F."/>
            <person name="Fiers M."/>
            <person name="Lu A."/>
            <person name="Rees-George J."/>
            <person name="Andersen M.T."/>
            <person name="Gleave A.P."/>
            <person name="Haubold B."/>
            <person name="Wohlers M.W."/>
            <person name="Guttman D.S."/>
            <person name="Wang P.W."/>
            <person name="Straub C."/>
            <person name="Vanneste J.L."/>
            <person name="Rainey P.B."/>
            <person name="Templeton M.D."/>
        </authorList>
    </citation>
    <scope>NUCLEOTIDE SEQUENCE [LARGE SCALE GENOMIC DNA]</scope>
    <source>
        <strain evidence="1 2">ICMP 18807</strain>
    </source>
</reference>
<accession>S6TAW3</accession>
<protein>
    <recommendedName>
        <fullName evidence="3">Nitrate transporter component</fullName>
    </recommendedName>
</protein>
<proteinExistence type="predicted"/>
<gene>
    <name evidence="1" type="ORF">A244_29465</name>
</gene>
<dbReference type="AlphaFoldDB" id="S6TAW3"/>
<dbReference type="Proteomes" id="UP000015729">
    <property type="component" value="Unassembled WGS sequence"/>
</dbReference>
<dbReference type="EMBL" id="AOKG01002011">
    <property type="protein sequence ID" value="EPN40691.1"/>
    <property type="molecule type" value="Genomic_DNA"/>
</dbReference>
<evidence type="ECO:0008006" key="3">
    <source>
        <dbReference type="Google" id="ProtNLM"/>
    </source>
</evidence>